<dbReference type="AlphaFoldDB" id="A0A1V2DUD6"/>
<dbReference type="GO" id="GO:0005975">
    <property type="term" value="P:carbohydrate metabolic process"/>
    <property type="evidence" value="ECO:0007669"/>
    <property type="project" value="InterPro"/>
</dbReference>
<name>A0A1V2DUD6_9GAMM</name>
<comment type="caution">
    <text evidence="11">The sequence shown here is derived from an EMBL/GenBank/DDBJ whole genome shotgun (WGS) entry which is preliminary data.</text>
</comment>
<dbReference type="NCBIfam" id="TIGR00217">
    <property type="entry name" value="malQ"/>
    <property type="match status" value="1"/>
</dbReference>
<dbReference type="PANTHER" id="PTHR32438">
    <property type="entry name" value="4-ALPHA-GLUCANOTRANSFERASE DPE1, CHLOROPLASTIC/AMYLOPLASTIC"/>
    <property type="match status" value="1"/>
</dbReference>
<dbReference type="InterPro" id="IPR017853">
    <property type="entry name" value="GH"/>
</dbReference>
<evidence type="ECO:0000313" key="11">
    <source>
        <dbReference type="EMBL" id="ONF44109.1"/>
    </source>
</evidence>
<comment type="catalytic activity">
    <reaction evidence="1 10">
        <text>Transfers a segment of a (1-&gt;4)-alpha-D-glucan to a new position in an acceptor, which may be glucose or a (1-&gt;4)-alpha-D-glucan.</text>
        <dbReference type="EC" id="2.4.1.25"/>
    </reaction>
</comment>
<dbReference type="Pfam" id="PF02446">
    <property type="entry name" value="Glyco_hydro_77"/>
    <property type="match status" value="1"/>
</dbReference>
<protein>
    <recommendedName>
        <fullName evidence="4 10">4-alpha-glucanotransferase</fullName>
        <ecNumber evidence="3 10">2.4.1.25</ecNumber>
    </recommendedName>
    <alternativeName>
        <fullName evidence="8 10">Amylomaltase</fullName>
    </alternativeName>
    <alternativeName>
        <fullName evidence="9 10">Disproportionating enzyme</fullName>
    </alternativeName>
</protein>
<dbReference type="Gene3D" id="3.20.20.80">
    <property type="entry name" value="Glycosidases"/>
    <property type="match status" value="1"/>
</dbReference>
<evidence type="ECO:0000313" key="12">
    <source>
        <dbReference type="Proteomes" id="UP000189339"/>
    </source>
</evidence>
<organism evidence="11 12">
    <name type="scientific">Marinobacter lutaoensis</name>
    <dbReference type="NCBI Taxonomy" id="135739"/>
    <lineage>
        <taxon>Bacteria</taxon>
        <taxon>Pseudomonadati</taxon>
        <taxon>Pseudomonadota</taxon>
        <taxon>Gammaproteobacteria</taxon>
        <taxon>Pseudomonadales</taxon>
        <taxon>Marinobacteraceae</taxon>
        <taxon>Marinobacter</taxon>
    </lineage>
</organism>
<dbReference type="RefSeq" id="WP_076723988.1">
    <property type="nucleotide sequence ID" value="NZ_MSCW01000005.1"/>
</dbReference>
<gene>
    <name evidence="11" type="ORF">BTO32_07420</name>
</gene>
<evidence type="ECO:0000256" key="4">
    <source>
        <dbReference type="ARBA" id="ARBA00020295"/>
    </source>
</evidence>
<keyword evidence="7 10" id="KW-0119">Carbohydrate metabolism</keyword>
<reference evidence="11 12" key="1">
    <citation type="submission" date="2016-12" db="EMBL/GenBank/DDBJ databases">
        <title>Marinobacter lutaoensis whole genome sequencing.</title>
        <authorList>
            <person name="Verma A."/>
            <person name="Krishnamurthi S."/>
        </authorList>
    </citation>
    <scope>NUCLEOTIDE SEQUENCE [LARGE SCALE GENOMIC DNA]</scope>
    <source>
        <strain evidence="11 12">T5054</strain>
    </source>
</reference>
<sequence>MSSLSPRRLWHTRRAGVLLHPTALAGRFGPLGDTARRFVDFIADSGLSVWQTLPVGPTHRDLSPYQSLSAHAGNPAFIDVSELATLGLLRPEELDELEQQGRQPLLRRAATRFSRGEGRLGREDYDRFCRSHRRWLEDFVLFSALRERHPGSSWLQWPEPYRHRDPAALKAFSEANRDLLEAICFEQYLFHHQWRDIRDYARARGVLLFGDIPIFVAHDSADVWANRHLFKLDAHGLPTAVAGVPPDYFSPDGQHWGNPLYDWERLAASGYDWWLDRLDSQRHLFDLIRIDHFRGFEAYWEIPASTPQPRFGRWVPGPGRQFLEACFRRFPELPLVAENLGVISAEVEQLRHDFQLPGMTVLQFGFDGNPDNPHLVHRHQPEDLVYTGTHDNDTTLGWYRSLDDRTRNYVDQYLNTDGHNMPWPAIATVMRSVSWLAVVPVQDFLGLGSEARFNKPGTVNGNWIWQLDLTLCTTELAENIRKLVAETERLPKLPIKN</sequence>
<keyword evidence="6 10" id="KW-0808">Transferase</keyword>
<accession>A0A1V2DUD6</accession>
<dbReference type="EMBL" id="MSCW01000005">
    <property type="protein sequence ID" value="ONF44109.1"/>
    <property type="molecule type" value="Genomic_DNA"/>
</dbReference>
<evidence type="ECO:0000256" key="3">
    <source>
        <dbReference type="ARBA" id="ARBA00012560"/>
    </source>
</evidence>
<keyword evidence="5 10" id="KW-0328">Glycosyltransferase</keyword>
<dbReference type="Proteomes" id="UP000189339">
    <property type="component" value="Unassembled WGS sequence"/>
</dbReference>
<dbReference type="NCBIfam" id="NF011080">
    <property type="entry name" value="PRK14508.1-3"/>
    <property type="match status" value="1"/>
</dbReference>
<evidence type="ECO:0000256" key="7">
    <source>
        <dbReference type="ARBA" id="ARBA00023277"/>
    </source>
</evidence>
<comment type="similarity">
    <text evidence="2 10">Belongs to the disproportionating enzyme family.</text>
</comment>
<evidence type="ECO:0000256" key="6">
    <source>
        <dbReference type="ARBA" id="ARBA00022679"/>
    </source>
</evidence>
<dbReference type="PANTHER" id="PTHR32438:SF5">
    <property type="entry name" value="4-ALPHA-GLUCANOTRANSFERASE DPE1, CHLOROPLASTIC_AMYLOPLASTIC"/>
    <property type="match status" value="1"/>
</dbReference>
<dbReference type="EC" id="2.4.1.25" evidence="3 10"/>
<dbReference type="OrthoDB" id="9763489at2"/>
<evidence type="ECO:0000256" key="5">
    <source>
        <dbReference type="ARBA" id="ARBA00022676"/>
    </source>
</evidence>
<evidence type="ECO:0000256" key="9">
    <source>
        <dbReference type="ARBA" id="ARBA00031501"/>
    </source>
</evidence>
<evidence type="ECO:0000256" key="8">
    <source>
        <dbReference type="ARBA" id="ARBA00031423"/>
    </source>
</evidence>
<keyword evidence="12" id="KW-1185">Reference proteome</keyword>
<dbReference type="STRING" id="135739.BTO32_07420"/>
<evidence type="ECO:0000256" key="1">
    <source>
        <dbReference type="ARBA" id="ARBA00000439"/>
    </source>
</evidence>
<evidence type="ECO:0000256" key="2">
    <source>
        <dbReference type="ARBA" id="ARBA00005684"/>
    </source>
</evidence>
<dbReference type="SUPFAM" id="SSF51445">
    <property type="entry name" value="(Trans)glycosidases"/>
    <property type="match status" value="1"/>
</dbReference>
<dbReference type="GO" id="GO:0004134">
    <property type="term" value="F:4-alpha-glucanotransferase activity"/>
    <property type="evidence" value="ECO:0007669"/>
    <property type="project" value="UniProtKB-EC"/>
</dbReference>
<proteinExistence type="inferred from homology"/>
<dbReference type="InterPro" id="IPR003385">
    <property type="entry name" value="Glyco_hydro_77"/>
</dbReference>
<evidence type="ECO:0000256" key="10">
    <source>
        <dbReference type="RuleBase" id="RU361207"/>
    </source>
</evidence>